<dbReference type="STRING" id="6238.A8XQT2"/>
<feature type="signal peptide" evidence="1">
    <location>
        <begin position="1"/>
        <end position="24"/>
    </location>
</feature>
<evidence type="ECO:0000313" key="3">
    <source>
        <dbReference type="Proteomes" id="UP000008549"/>
    </source>
</evidence>
<dbReference type="InParanoid" id="A8XQT2"/>
<dbReference type="eggNOG" id="ENOG502R0X2">
    <property type="taxonomic scope" value="Eukaryota"/>
</dbReference>
<dbReference type="AlphaFoldDB" id="A8XQT2"/>
<keyword evidence="1" id="KW-0732">Signal</keyword>
<gene>
    <name evidence="2 4" type="ORF">CBG17306</name>
    <name evidence="2" type="ORF">CBG_17306</name>
</gene>
<protein>
    <submittedName>
        <fullName evidence="2">Protein CBG17306</fullName>
    </submittedName>
</protein>
<feature type="chain" id="PRO_5002730363" evidence="1">
    <location>
        <begin position="25"/>
        <end position="351"/>
    </location>
</feature>
<dbReference type="GeneID" id="8585942"/>
<dbReference type="CTD" id="8585942"/>
<dbReference type="KEGG" id="cbr:CBG_17306"/>
<reference evidence="2 3" key="1">
    <citation type="journal article" date="2003" name="PLoS Biol.">
        <title>The genome sequence of Caenorhabditis briggsae: a platform for comparative genomics.</title>
        <authorList>
            <person name="Stein L.D."/>
            <person name="Bao Z."/>
            <person name="Blasiar D."/>
            <person name="Blumenthal T."/>
            <person name="Brent M.R."/>
            <person name="Chen N."/>
            <person name="Chinwalla A."/>
            <person name="Clarke L."/>
            <person name="Clee C."/>
            <person name="Coghlan A."/>
            <person name="Coulson A."/>
            <person name="D'Eustachio P."/>
            <person name="Fitch D.H."/>
            <person name="Fulton L.A."/>
            <person name="Fulton R.E."/>
            <person name="Griffiths-Jones S."/>
            <person name="Harris T.W."/>
            <person name="Hillier L.W."/>
            <person name="Kamath R."/>
            <person name="Kuwabara P.E."/>
            <person name="Mardis E.R."/>
            <person name="Marra M.A."/>
            <person name="Miner T.L."/>
            <person name="Minx P."/>
            <person name="Mullikin J.C."/>
            <person name="Plumb R.W."/>
            <person name="Rogers J."/>
            <person name="Schein J.E."/>
            <person name="Sohrmann M."/>
            <person name="Spieth J."/>
            <person name="Stajich J.E."/>
            <person name="Wei C."/>
            <person name="Willey D."/>
            <person name="Wilson R.K."/>
            <person name="Durbin R."/>
            <person name="Waterston R.H."/>
        </authorList>
    </citation>
    <scope>NUCLEOTIDE SEQUENCE [LARGE SCALE GENOMIC DNA]</scope>
    <source>
        <strain evidence="2 3">AF16</strain>
    </source>
</reference>
<reference evidence="2 3" key="2">
    <citation type="journal article" date="2011" name="PLoS Genet.">
        <title>Caenorhabditis briggsae recombinant inbred line genotypes reveal inter-strain incompatibility and the evolution of recombination.</title>
        <authorList>
            <person name="Ross J.A."/>
            <person name="Koboldt D.C."/>
            <person name="Staisch J.E."/>
            <person name="Chamberlin H.M."/>
            <person name="Gupta B.P."/>
            <person name="Miller R.D."/>
            <person name="Baird S.E."/>
            <person name="Haag E.S."/>
        </authorList>
    </citation>
    <scope>NUCLEOTIDE SEQUENCE [LARGE SCALE GENOMIC DNA]</scope>
    <source>
        <strain evidence="2 3">AF16</strain>
    </source>
</reference>
<dbReference type="HOGENOM" id="CLU_826977_0_0_1"/>
<evidence type="ECO:0000313" key="4">
    <source>
        <dbReference type="WormBase" id="CBG17306"/>
    </source>
</evidence>
<sequence>MPKTKCTTVFLFLFYLFLLKENESKITQSIVYNRLPNELLDEARKFGAKGQDCPKCFFPQIIFFSAYKNFLFATENATSRERMNVYEDYFMECNTLGHERAERVFQSVYNTKLTKDMKLLLTLGFNSFAARFVSMEADTFKDGLRQLCEKYEMQLQCQYGFGESRTAIYWRLDDLKNTDGNLRILLDRQCPEPDIDNTVYHCFSTGVGEYTKPCFEEMLAYNYTRYSAGRRIARTHIKATKEVAELTANKDLENDDDQFLSMKEHVQSIFGKALRTIADIEGEKCEALEKVLKCVMPRVEEKCGREAVDIMQSSILVGYLSIQRREPLASQFKGFNVESSKKCLKLHEHIE</sequence>
<dbReference type="WormBase" id="CBG17306">
    <property type="protein sequence ID" value="CBP42221"/>
    <property type="gene ID" value="WBGene00036976"/>
</dbReference>
<dbReference type="RefSeq" id="XP_045096161.1">
    <property type="nucleotide sequence ID" value="XM_045239120.1"/>
</dbReference>
<evidence type="ECO:0000313" key="2">
    <source>
        <dbReference type="EMBL" id="CAP35007.2"/>
    </source>
</evidence>
<proteinExistence type="predicted"/>
<dbReference type="EMBL" id="HE600924">
    <property type="protein sequence ID" value="CAP35007.2"/>
    <property type="molecule type" value="Genomic_DNA"/>
</dbReference>
<evidence type="ECO:0000256" key="1">
    <source>
        <dbReference type="SAM" id="SignalP"/>
    </source>
</evidence>
<name>A8XQT2_CAEBR</name>
<dbReference type="Proteomes" id="UP000008549">
    <property type="component" value="Unassembled WGS sequence"/>
</dbReference>
<accession>A8XQT2</accession>
<organism evidence="2 3">
    <name type="scientific">Caenorhabditis briggsae</name>
    <dbReference type="NCBI Taxonomy" id="6238"/>
    <lineage>
        <taxon>Eukaryota</taxon>
        <taxon>Metazoa</taxon>
        <taxon>Ecdysozoa</taxon>
        <taxon>Nematoda</taxon>
        <taxon>Chromadorea</taxon>
        <taxon>Rhabditida</taxon>
        <taxon>Rhabditina</taxon>
        <taxon>Rhabditomorpha</taxon>
        <taxon>Rhabditoidea</taxon>
        <taxon>Rhabditidae</taxon>
        <taxon>Peloderinae</taxon>
        <taxon>Caenorhabditis</taxon>
    </lineage>
</organism>
<dbReference type="OMA" id="CNTLGHE"/>
<keyword evidence="3" id="KW-1185">Reference proteome</keyword>
<dbReference type="FunCoup" id="A8XQT2">
    <property type="interactions" value="1379"/>
</dbReference>